<dbReference type="CDD" id="cd03673">
    <property type="entry name" value="NUDIX_Ap6A_hydrolase"/>
    <property type="match status" value="1"/>
</dbReference>
<accession>A0ABP9B190</accession>
<dbReference type="SUPFAM" id="SSF55811">
    <property type="entry name" value="Nudix"/>
    <property type="match status" value="1"/>
</dbReference>
<dbReference type="EMBL" id="BAABIQ010000008">
    <property type="protein sequence ID" value="GAA4788779.1"/>
    <property type="molecule type" value="Genomic_DNA"/>
</dbReference>
<dbReference type="PROSITE" id="PS00893">
    <property type="entry name" value="NUDIX_BOX"/>
    <property type="match status" value="1"/>
</dbReference>
<dbReference type="PANTHER" id="PTHR43046">
    <property type="entry name" value="GDP-MANNOSE MANNOSYL HYDROLASE"/>
    <property type="match status" value="1"/>
</dbReference>
<evidence type="ECO:0000256" key="1">
    <source>
        <dbReference type="ARBA" id="ARBA00001946"/>
    </source>
</evidence>
<keyword evidence="6" id="KW-1185">Reference proteome</keyword>
<name>A0ABP9B190_9SPHI</name>
<organism evidence="5 6">
    <name type="scientific">Olivibacter ginsenosidimutans</name>
    <dbReference type="NCBI Taxonomy" id="1176537"/>
    <lineage>
        <taxon>Bacteria</taxon>
        <taxon>Pseudomonadati</taxon>
        <taxon>Bacteroidota</taxon>
        <taxon>Sphingobacteriia</taxon>
        <taxon>Sphingobacteriales</taxon>
        <taxon>Sphingobacteriaceae</taxon>
        <taxon>Olivibacter</taxon>
    </lineage>
</organism>
<dbReference type="InterPro" id="IPR020476">
    <property type="entry name" value="Nudix_hydrolase"/>
</dbReference>
<dbReference type="PANTHER" id="PTHR43046:SF14">
    <property type="entry name" value="MUTT_NUDIX FAMILY PROTEIN"/>
    <property type="match status" value="1"/>
</dbReference>
<evidence type="ECO:0000256" key="2">
    <source>
        <dbReference type="ARBA" id="ARBA00022801"/>
    </source>
</evidence>
<comment type="cofactor">
    <cofactor evidence="1">
        <name>Mg(2+)</name>
        <dbReference type="ChEBI" id="CHEBI:18420"/>
    </cofactor>
</comment>
<gene>
    <name evidence="5" type="ORF">GCM10023231_16290</name>
</gene>
<dbReference type="PROSITE" id="PS51462">
    <property type="entry name" value="NUDIX"/>
    <property type="match status" value="1"/>
</dbReference>
<keyword evidence="2 3" id="KW-0378">Hydrolase</keyword>
<reference evidence="6" key="1">
    <citation type="journal article" date="2019" name="Int. J. Syst. Evol. Microbiol.">
        <title>The Global Catalogue of Microorganisms (GCM) 10K type strain sequencing project: providing services to taxonomists for standard genome sequencing and annotation.</title>
        <authorList>
            <consortium name="The Broad Institute Genomics Platform"/>
            <consortium name="The Broad Institute Genome Sequencing Center for Infectious Disease"/>
            <person name="Wu L."/>
            <person name="Ma J."/>
        </authorList>
    </citation>
    <scope>NUCLEOTIDE SEQUENCE [LARGE SCALE GENOMIC DNA]</scope>
    <source>
        <strain evidence="6">JCM 18200</strain>
    </source>
</reference>
<comment type="similarity">
    <text evidence="3">Belongs to the Nudix hydrolase family.</text>
</comment>
<evidence type="ECO:0000313" key="5">
    <source>
        <dbReference type="EMBL" id="GAA4788779.1"/>
    </source>
</evidence>
<dbReference type="InterPro" id="IPR000086">
    <property type="entry name" value="NUDIX_hydrolase_dom"/>
</dbReference>
<protein>
    <submittedName>
        <fullName evidence="5">NUDIX domain-containing protein</fullName>
    </submittedName>
</protein>
<sequence>MTQIYKIYMNESALILADFTPDGLTEFQQIDLQTFDLEKLFKKSMSTTQSAIYLLTVADPKATLKQIKKSVKCIGAAGGLVKNGNGQLLFIHRLGKWDLPKGKIDPGEKPKKTAIREVEEECGIKVDYLGPKILSSYHVYEMKGEMVLKKTNWYEMGVNKRPKLIPQTAENITEAKWIDPEQLEEVLKNTYGLIKDVLAKNAYI</sequence>
<dbReference type="InterPro" id="IPR015797">
    <property type="entry name" value="NUDIX_hydrolase-like_dom_sf"/>
</dbReference>
<dbReference type="Gene3D" id="3.90.79.10">
    <property type="entry name" value="Nucleoside Triphosphate Pyrophosphohydrolase"/>
    <property type="match status" value="1"/>
</dbReference>
<comment type="caution">
    <text evidence="5">The sequence shown here is derived from an EMBL/GenBank/DDBJ whole genome shotgun (WGS) entry which is preliminary data.</text>
</comment>
<proteinExistence type="inferred from homology"/>
<evidence type="ECO:0000313" key="6">
    <source>
        <dbReference type="Proteomes" id="UP001501411"/>
    </source>
</evidence>
<dbReference type="Pfam" id="PF00293">
    <property type="entry name" value="NUDIX"/>
    <property type="match status" value="1"/>
</dbReference>
<feature type="domain" description="Nudix hydrolase" evidence="4">
    <location>
        <begin position="72"/>
        <end position="200"/>
    </location>
</feature>
<dbReference type="InterPro" id="IPR020084">
    <property type="entry name" value="NUDIX_hydrolase_CS"/>
</dbReference>
<dbReference type="PRINTS" id="PR00502">
    <property type="entry name" value="NUDIXFAMILY"/>
</dbReference>
<dbReference type="Proteomes" id="UP001501411">
    <property type="component" value="Unassembled WGS sequence"/>
</dbReference>
<evidence type="ECO:0000256" key="3">
    <source>
        <dbReference type="RuleBase" id="RU003476"/>
    </source>
</evidence>
<evidence type="ECO:0000259" key="4">
    <source>
        <dbReference type="PROSITE" id="PS51462"/>
    </source>
</evidence>